<dbReference type="GO" id="GO:0003700">
    <property type="term" value="F:DNA-binding transcription factor activity"/>
    <property type="evidence" value="ECO:0007669"/>
    <property type="project" value="InterPro"/>
</dbReference>
<dbReference type="PROSITE" id="PS50931">
    <property type="entry name" value="HTH_LYSR"/>
    <property type="match status" value="1"/>
</dbReference>
<evidence type="ECO:0000256" key="1">
    <source>
        <dbReference type="ARBA" id="ARBA00009437"/>
    </source>
</evidence>
<evidence type="ECO:0000256" key="4">
    <source>
        <dbReference type="ARBA" id="ARBA00023163"/>
    </source>
</evidence>
<dbReference type="RefSeq" id="WP_139687035.1">
    <property type="nucleotide sequence ID" value="NZ_WEHW01000021.1"/>
</dbReference>
<comment type="similarity">
    <text evidence="1">Belongs to the LysR transcriptional regulatory family.</text>
</comment>
<dbReference type="Gene3D" id="1.10.10.10">
    <property type="entry name" value="Winged helix-like DNA-binding domain superfamily/Winged helix DNA-binding domain"/>
    <property type="match status" value="1"/>
</dbReference>
<evidence type="ECO:0000256" key="3">
    <source>
        <dbReference type="ARBA" id="ARBA00023125"/>
    </source>
</evidence>
<keyword evidence="2" id="KW-0805">Transcription regulation</keyword>
<dbReference type="SUPFAM" id="SSF53850">
    <property type="entry name" value="Periplasmic binding protein-like II"/>
    <property type="match status" value="1"/>
</dbReference>
<name>A0AAI9SD05_9BURK</name>
<reference evidence="6 7" key="1">
    <citation type="submission" date="2019-10" db="EMBL/GenBank/DDBJ databases">
        <title>Genome diversity of Sutterella seckii.</title>
        <authorList>
            <person name="Chaplin A.V."/>
            <person name="Sokolova S.R."/>
            <person name="Mosin K.A."/>
            <person name="Ivanova E.L."/>
            <person name="Kochetkova T.O."/>
            <person name="Goltsov A.Y."/>
            <person name="Trofimov D.Y."/>
            <person name="Efimov B.A."/>
        </authorList>
    </citation>
    <scope>NUCLEOTIDE SEQUENCE [LARGE SCALE GENOMIC DNA]</scope>
    <source>
        <strain evidence="6 7">ASD3426</strain>
    </source>
</reference>
<dbReference type="InterPro" id="IPR000847">
    <property type="entry name" value="LysR_HTH_N"/>
</dbReference>
<dbReference type="InterPro" id="IPR005119">
    <property type="entry name" value="LysR_subst-bd"/>
</dbReference>
<dbReference type="InterPro" id="IPR037402">
    <property type="entry name" value="YidZ_PBP2"/>
</dbReference>
<evidence type="ECO:0000259" key="5">
    <source>
        <dbReference type="PROSITE" id="PS50931"/>
    </source>
</evidence>
<evidence type="ECO:0000313" key="7">
    <source>
        <dbReference type="Proteomes" id="UP000469462"/>
    </source>
</evidence>
<organism evidence="6 7">
    <name type="scientific">Sutterella seckii</name>
    <dbReference type="NCBI Taxonomy" id="1944635"/>
    <lineage>
        <taxon>Bacteria</taxon>
        <taxon>Pseudomonadati</taxon>
        <taxon>Pseudomonadota</taxon>
        <taxon>Betaproteobacteria</taxon>
        <taxon>Burkholderiales</taxon>
        <taxon>Sutterellaceae</taxon>
        <taxon>Sutterella</taxon>
    </lineage>
</organism>
<dbReference type="CDD" id="cd08417">
    <property type="entry name" value="PBP2_Nitroaromatics_like"/>
    <property type="match status" value="1"/>
</dbReference>
<keyword evidence="4" id="KW-0804">Transcription</keyword>
<accession>A0AAI9SD05</accession>
<dbReference type="InterPro" id="IPR050389">
    <property type="entry name" value="LysR-type_TF"/>
</dbReference>
<keyword evidence="7" id="KW-1185">Reference proteome</keyword>
<sequence length="340" mass="38687">MPETFALSEKLSSLTIEDLRFFARIYEELSLSSAALRCGISLSRASRILKKLRETFDDKLFLRSMPELIATDYAAMLYPKVIDLVNRASQLGQVEIFDPATLTRTFRIGAVDNAIFAVMTDVIEAFFRLAPHARLEISQLTPDLMQKLEKGTLDCAIFPSSRELPPGIRELRLYQVRYAVCVRSGHPLEALWREKSSIGLEDLKRWRKIRISNETSTDPLLYSLDEKSFLGENFLDCAVTVPFFLSVPSILQVTDFTAILPLQTAIRMQKKLAHPSIAVIPVMMPASKSDQDPRSFYTRLIWHERMDGVPALEWLRGLFALYARFDLSDHPIRRTDAPTG</sequence>
<dbReference type="Pfam" id="PF00126">
    <property type="entry name" value="HTH_1"/>
    <property type="match status" value="1"/>
</dbReference>
<dbReference type="PANTHER" id="PTHR30118">
    <property type="entry name" value="HTH-TYPE TRANSCRIPTIONAL REGULATOR LEUO-RELATED"/>
    <property type="match status" value="1"/>
</dbReference>
<dbReference type="Pfam" id="PF03466">
    <property type="entry name" value="LysR_substrate"/>
    <property type="match status" value="1"/>
</dbReference>
<dbReference type="EMBL" id="WEHW01000021">
    <property type="protein sequence ID" value="KAB7651089.1"/>
    <property type="molecule type" value="Genomic_DNA"/>
</dbReference>
<dbReference type="Proteomes" id="UP000469462">
    <property type="component" value="Unassembled WGS sequence"/>
</dbReference>
<dbReference type="InterPro" id="IPR036388">
    <property type="entry name" value="WH-like_DNA-bd_sf"/>
</dbReference>
<dbReference type="InterPro" id="IPR036390">
    <property type="entry name" value="WH_DNA-bd_sf"/>
</dbReference>
<feature type="domain" description="HTH lysR-type" evidence="5">
    <location>
        <begin position="14"/>
        <end position="71"/>
    </location>
</feature>
<evidence type="ECO:0000256" key="2">
    <source>
        <dbReference type="ARBA" id="ARBA00023015"/>
    </source>
</evidence>
<keyword evidence="3" id="KW-0238">DNA-binding</keyword>
<gene>
    <name evidence="6" type="ORF">GBM96_06870</name>
</gene>
<evidence type="ECO:0000313" key="6">
    <source>
        <dbReference type="EMBL" id="KAB7651089.1"/>
    </source>
</evidence>
<dbReference type="AlphaFoldDB" id="A0AAI9SD05"/>
<protein>
    <submittedName>
        <fullName evidence="6">LysR family transcriptional regulator</fullName>
    </submittedName>
</protein>
<comment type="caution">
    <text evidence="6">The sequence shown here is derived from an EMBL/GenBank/DDBJ whole genome shotgun (WGS) entry which is preliminary data.</text>
</comment>
<dbReference type="SUPFAM" id="SSF46785">
    <property type="entry name" value="Winged helix' DNA-binding domain"/>
    <property type="match status" value="1"/>
</dbReference>
<proteinExistence type="inferred from homology"/>
<dbReference type="PANTHER" id="PTHR30118:SF15">
    <property type="entry name" value="TRANSCRIPTIONAL REGULATORY PROTEIN"/>
    <property type="match status" value="1"/>
</dbReference>
<dbReference type="Gene3D" id="3.40.190.10">
    <property type="entry name" value="Periplasmic binding protein-like II"/>
    <property type="match status" value="2"/>
</dbReference>
<dbReference type="GO" id="GO:0003677">
    <property type="term" value="F:DNA binding"/>
    <property type="evidence" value="ECO:0007669"/>
    <property type="project" value="UniProtKB-KW"/>
</dbReference>